<gene>
    <name evidence="2" type="ORF">F5878DRAFT_647376</name>
</gene>
<feature type="compositionally biased region" description="Polar residues" evidence="1">
    <location>
        <begin position="377"/>
        <end position="389"/>
    </location>
</feature>
<keyword evidence="3" id="KW-1185">Reference proteome</keyword>
<accession>A0AA38NWF7</accession>
<organism evidence="2 3">
    <name type="scientific">Lentinula raphanica</name>
    <dbReference type="NCBI Taxonomy" id="153919"/>
    <lineage>
        <taxon>Eukaryota</taxon>
        <taxon>Fungi</taxon>
        <taxon>Dikarya</taxon>
        <taxon>Basidiomycota</taxon>
        <taxon>Agaricomycotina</taxon>
        <taxon>Agaricomycetes</taxon>
        <taxon>Agaricomycetidae</taxon>
        <taxon>Agaricales</taxon>
        <taxon>Marasmiineae</taxon>
        <taxon>Omphalotaceae</taxon>
        <taxon>Lentinula</taxon>
    </lineage>
</organism>
<comment type="caution">
    <text evidence="2">The sequence shown here is derived from an EMBL/GenBank/DDBJ whole genome shotgun (WGS) entry which is preliminary data.</text>
</comment>
<name>A0AA38NWF7_9AGAR</name>
<evidence type="ECO:0000256" key="1">
    <source>
        <dbReference type="SAM" id="MobiDB-lite"/>
    </source>
</evidence>
<feature type="non-terminal residue" evidence="2">
    <location>
        <position position="464"/>
    </location>
</feature>
<proteinExistence type="predicted"/>
<protein>
    <submittedName>
        <fullName evidence="2">Uncharacterized protein</fullName>
    </submittedName>
</protein>
<feature type="region of interest" description="Disordered" evidence="1">
    <location>
        <begin position="348"/>
        <end position="399"/>
    </location>
</feature>
<dbReference type="AlphaFoldDB" id="A0AA38NWF7"/>
<dbReference type="EMBL" id="MU807257">
    <property type="protein sequence ID" value="KAJ3831748.1"/>
    <property type="molecule type" value="Genomic_DNA"/>
</dbReference>
<feature type="region of interest" description="Disordered" evidence="1">
    <location>
        <begin position="81"/>
        <end position="104"/>
    </location>
</feature>
<evidence type="ECO:0000313" key="3">
    <source>
        <dbReference type="Proteomes" id="UP001163846"/>
    </source>
</evidence>
<dbReference type="Proteomes" id="UP001163846">
    <property type="component" value="Unassembled WGS sequence"/>
</dbReference>
<feature type="compositionally biased region" description="Basic and acidic residues" evidence="1">
    <location>
        <begin position="348"/>
        <end position="358"/>
    </location>
</feature>
<sequence>MPAILILEWFHSDSLIAVLLHIFLKQDPVVRKLSRLDSILTQLLCLNISNGSNLLKQMQMFKDPKSFKSLGSWITRIGEETDKKEEKRDEVEREERERVAQERETRPIYDKKNSILLLEAKALTGSMKPKHETYERNPDKTYAQNLRMVSKRLHKTYARQTVAVERRSPVEKGERTNDGVQGRVPVAGVVRVSLVLFAIQRLLEAGVHWVRKPTPASSTVHSLFFLFSWPCSFLSPSSLSSSLGPLFSLSSSLFPLPSLLSARPKVVEEKGKSKNCLRLKKDQVLFLITFMNQNSDLLPPQRRNLPEVLARQRNTSSRSSYNLRLQDLEHQERELRLRERDLEHRLTEVNRNEKDLNARDSPAVGGRNSPLVDDSPPSISHSTPPQSCGFNEASDRDPRELNRAEKLWGDPHAAAAAEHDDDDDEGTLVESDFTDKWFQTQAEDLGDVEDWLALQVEALSIPPV</sequence>
<evidence type="ECO:0000313" key="2">
    <source>
        <dbReference type="EMBL" id="KAJ3831748.1"/>
    </source>
</evidence>
<reference evidence="2" key="1">
    <citation type="submission" date="2022-08" db="EMBL/GenBank/DDBJ databases">
        <authorList>
            <consortium name="DOE Joint Genome Institute"/>
            <person name="Min B."/>
            <person name="Riley R."/>
            <person name="Sierra-Patev S."/>
            <person name="Naranjo-Ortiz M."/>
            <person name="Looney B."/>
            <person name="Konkel Z."/>
            <person name="Slot J.C."/>
            <person name="Sakamoto Y."/>
            <person name="Steenwyk J.L."/>
            <person name="Rokas A."/>
            <person name="Carro J."/>
            <person name="Camarero S."/>
            <person name="Ferreira P."/>
            <person name="Molpeceres G."/>
            <person name="Ruiz-Duenas F.J."/>
            <person name="Serrano A."/>
            <person name="Henrissat B."/>
            <person name="Drula E."/>
            <person name="Hughes K.W."/>
            <person name="Mata J.L."/>
            <person name="Ishikawa N.K."/>
            <person name="Vargas-Isla R."/>
            <person name="Ushijima S."/>
            <person name="Smith C.A."/>
            <person name="Ahrendt S."/>
            <person name="Andreopoulos W."/>
            <person name="He G."/>
            <person name="Labutti K."/>
            <person name="Lipzen A."/>
            <person name="Ng V."/>
            <person name="Sandor L."/>
            <person name="Barry K."/>
            <person name="Martinez A.T."/>
            <person name="Xiao Y."/>
            <person name="Gibbons J.G."/>
            <person name="Terashima K."/>
            <person name="Hibbett D.S."/>
            <person name="Grigoriev I.V."/>
        </authorList>
    </citation>
    <scope>NUCLEOTIDE SEQUENCE</scope>
    <source>
        <strain evidence="2">TFB9207</strain>
    </source>
</reference>
<feature type="region of interest" description="Disordered" evidence="1">
    <location>
        <begin position="409"/>
        <end position="428"/>
    </location>
</feature>